<organism evidence="3 4">
    <name type="scientific">Arthrobacter psychrochitiniphilus</name>
    <dbReference type="NCBI Taxonomy" id="291045"/>
    <lineage>
        <taxon>Bacteria</taxon>
        <taxon>Bacillati</taxon>
        <taxon>Actinomycetota</taxon>
        <taxon>Actinomycetes</taxon>
        <taxon>Micrococcales</taxon>
        <taxon>Micrococcaceae</taxon>
        <taxon>Arthrobacter</taxon>
    </lineage>
</organism>
<name>A0A2V3E271_9MICC</name>
<proteinExistence type="predicted"/>
<evidence type="ECO:0000313" key="3">
    <source>
        <dbReference type="EMBL" id="PXA69324.1"/>
    </source>
</evidence>
<evidence type="ECO:0000259" key="2">
    <source>
        <dbReference type="Pfam" id="PF13313"/>
    </source>
</evidence>
<feature type="domain" description="DUF4082" evidence="2">
    <location>
        <begin position="85"/>
        <end position="226"/>
    </location>
</feature>
<evidence type="ECO:0000313" key="4">
    <source>
        <dbReference type="Proteomes" id="UP000246303"/>
    </source>
</evidence>
<reference evidence="3 4" key="1">
    <citation type="submission" date="2018-05" db="EMBL/GenBank/DDBJ databases">
        <title>Genetic diversity of glacier-inhabiting Cryobacterium bacteria in China and description of Cryobacterium mengkeensis sp. nov. and Arthrobacter glacialis sp. nov.</title>
        <authorList>
            <person name="Liu Q."/>
            <person name="Xin Y.-H."/>
        </authorList>
    </citation>
    <scope>NUCLEOTIDE SEQUENCE [LARGE SCALE GENOMIC DNA]</scope>
    <source>
        <strain evidence="3 4">GP3</strain>
    </source>
</reference>
<sequence>MLRFHLGGRLPRSKRQSFRTIPIMQNITDRNQSERGSTRWDFKSRRKSTIAGMATLALLVPLFVATTSGNSPSYASAVSVLDASAPGVLVDPDTVSVELGAKFTTSQDGSVSAIRFYKTAENTGPHVANLWSPQGRILATATLPSTSETASGWQTVTLPEPIKIAAGQKYLASYIAPNGRYSADEQGLREAKSKGPLTILAGGGVYAYGKGGTYPSSSYNNSNYYVDVVFNPASTTEPTAPPTTAPPTTAPPTTAPPTTAPPTTAPPTTAPPTTAPPTTAPPANPPVAGDLNLPRIPWEGGASYWKQFKHANDAGWSDPSFFPITVWYNGISSNAEAQYDKKAGFNTYIGMDANTPYSLFKDNDVYWIGGKLNNTFTDDSTNWVGNFLDDEVDGRFTPEAGRKWMQSMKDEYAGNGRFNYSNFTQMVISNDMKASDSQAYVNNYTDAVSLDMYWYTVPFCSWTPYRQNYITPVYQENCRTASSYGKTMKSLRQQDAADGKLQAPWQFIELLNGGPGGGPFTDNITPGQLQGAVMSSIINEARGLVYFNQSLSGPCQGGSLLRQSQVSNNFCGKPQVDAAAKVNNQIHKLAPVLNTQSYEYSFGAGLDTMLKTSNGSAYIFAMIDGSSKPGSRVFQLPKDIKASSVEVVDENRTISVGADGKFTDNFANEYSYHIYKIG</sequence>
<comment type="caution">
    <text evidence="3">The sequence shown here is derived from an EMBL/GenBank/DDBJ whole genome shotgun (WGS) entry which is preliminary data.</text>
</comment>
<keyword evidence="4" id="KW-1185">Reference proteome</keyword>
<feature type="compositionally biased region" description="Pro residues" evidence="1">
    <location>
        <begin position="239"/>
        <end position="285"/>
    </location>
</feature>
<dbReference type="Proteomes" id="UP000246303">
    <property type="component" value="Unassembled WGS sequence"/>
</dbReference>
<evidence type="ECO:0000256" key="1">
    <source>
        <dbReference type="SAM" id="MobiDB-lite"/>
    </source>
</evidence>
<dbReference type="Pfam" id="PF13313">
    <property type="entry name" value="DUF4082"/>
    <property type="match status" value="1"/>
</dbReference>
<feature type="region of interest" description="Disordered" evidence="1">
    <location>
        <begin position="235"/>
        <end position="293"/>
    </location>
</feature>
<dbReference type="OrthoDB" id="505641at2"/>
<dbReference type="EMBL" id="QHLZ01000001">
    <property type="protein sequence ID" value="PXA69324.1"/>
    <property type="molecule type" value="Genomic_DNA"/>
</dbReference>
<dbReference type="InterPro" id="IPR025141">
    <property type="entry name" value="DUF4082"/>
</dbReference>
<accession>A0A2V3E271</accession>
<gene>
    <name evidence="3" type="ORF">CVS29_01790</name>
</gene>
<protein>
    <recommendedName>
        <fullName evidence="2">DUF4082 domain-containing protein</fullName>
    </recommendedName>
</protein>
<dbReference type="AlphaFoldDB" id="A0A2V3E271"/>